<geneLocation type="mitochondrion" evidence="1"/>
<dbReference type="AlphaFoldDB" id="A0A101M5F8"/>
<gene>
    <name evidence="1" type="ORF">ABT39_MTgene1074</name>
</gene>
<protein>
    <submittedName>
        <fullName evidence="1">Uncharacterized protein</fullName>
    </submittedName>
</protein>
<reference evidence="1" key="1">
    <citation type="journal article" date="2015" name="Genome Biol. Evol.">
        <title>Organellar Genomes of White Spruce (Picea glauca): Assembly and Annotation.</title>
        <authorList>
            <person name="Jackman S.D."/>
            <person name="Warren R.L."/>
            <person name="Gibb E.A."/>
            <person name="Vandervalk B.P."/>
            <person name="Mohamadi H."/>
            <person name="Chu J."/>
            <person name="Raymond A."/>
            <person name="Pleasance S."/>
            <person name="Coope R."/>
            <person name="Wildung M.R."/>
            <person name="Ritland C.E."/>
            <person name="Bousquet J."/>
            <person name="Jones S.J."/>
            <person name="Bohlmann J."/>
            <person name="Birol I."/>
        </authorList>
    </citation>
    <scope>NUCLEOTIDE SEQUENCE [LARGE SCALE GENOMIC DNA]</scope>
    <source>
        <tissue evidence="1">Flushing bud</tissue>
    </source>
</reference>
<comment type="caution">
    <text evidence="1">The sequence shown here is derived from an EMBL/GenBank/DDBJ whole genome shotgun (WGS) entry which is preliminary data.</text>
</comment>
<keyword evidence="1" id="KW-0496">Mitochondrion</keyword>
<name>A0A101M5F8_PICGL</name>
<sequence length="67" mass="7473">MLSSVLPCFGLRLLRVAQSRYHRNTILGPALTVSQTALSSATLFVMVGDLTTTHPIQYRFFLYLTPS</sequence>
<organism evidence="1">
    <name type="scientific">Picea glauca</name>
    <name type="common">White spruce</name>
    <name type="synonym">Pinus glauca</name>
    <dbReference type="NCBI Taxonomy" id="3330"/>
    <lineage>
        <taxon>Eukaryota</taxon>
        <taxon>Viridiplantae</taxon>
        <taxon>Streptophyta</taxon>
        <taxon>Embryophyta</taxon>
        <taxon>Tracheophyta</taxon>
        <taxon>Spermatophyta</taxon>
        <taxon>Pinopsida</taxon>
        <taxon>Pinidae</taxon>
        <taxon>Conifers I</taxon>
        <taxon>Pinales</taxon>
        <taxon>Pinaceae</taxon>
        <taxon>Picea</taxon>
    </lineage>
</organism>
<proteinExistence type="predicted"/>
<evidence type="ECO:0000313" key="1">
    <source>
        <dbReference type="EMBL" id="KUM51227.1"/>
    </source>
</evidence>
<dbReference type="EMBL" id="LKAM01000001">
    <property type="protein sequence ID" value="KUM51227.1"/>
    <property type="molecule type" value="Genomic_DNA"/>
</dbReference>
<accession>A0A101M5F8</accession>